<dbReference type="EMBL" id="LXQA010088210">
    <property type="protein sequence ID" value="MCI13428.1"/>
    <property type="molecule type" value="Genomic_DNA"/>
</dbReference>
<accession>A0A392PMX2</accession>
<protein>
    <submittedName>
        <fullName evidence="1">Uncharacterized protein</fullName>
    </submittedName>
</protein>
<name>A0A392PMX2_9FABA</name>
<evidence type="ECO:0000313" key="2">
    <source>
        <dbReference type="Proteomes" id="UP000265520"/>
    </source>
</evidence>
<reference evidence="1 2" key="1">
    <citation type="journal article" date="2018" name="Front. Plant Sci.">
        <title>Red Clover (Trifolium pratense) and Zigzag Clover (T. medium) - A Picture of Genomic Similarities and Differences.</title>
        <authorList>
            <person name="Dluhosova J."/>
            <person name="Istvanek J."/>
            <person name="Nedelnik J."/>
            <person name="Repkova J."/>
        </authorList>
    </citation>
    <scope>NUCLEOTIDE SEQUENCE [LARGE SCALE GENOMIC DNA]</scope>
    <source>
        <strain evidence="2">cv. 10/8</strain>
        <tissue evidence="1">Leaf</tissue>
    </source>
</reference>
<evidence type="ECO:0000313" key="1">
    <source>
        <dbReference type="EMBL" id="MCI13428.1"/>
    </source>
</evidence>
<comment type="caution">
    <text evidence="1">The sequence shown here is derived from an EMBL/GenBank/DDBJ whole genome shotgun (WGS) entry which is preliminary data.</text>
</comment>
<keyword evidence="2" id="KW-1185">Reference proteome</keyword>
<feature type="non-terminal residue" evidence="1">
    <location>
        <position position="55"/>
    </location>
</feature>
<organism evidence="1 2">
    <name type="scientific">Trifolium medium</name>
    <dbReference type="NCBI Taxonomy" id="97028"/>
    <lineage>
        <taxon>Eukaryota</taxon>
        <taxon>Viridiplantae</taxon>
        <taxon>Streptophyta</taxon>
        <taxon>Embryophyta</taxon>
        <taxon>Tracheophyta</taxon>
        <taxon>Spermatophyta</taxon>
        <taxon>Magnoliopsida</taxon>
        <taxon>eudicotyledons</taxon>
        <taxon>Gunneridae</taxon>
        <taxon>Pentapetalae</taxon>
        <taxon>rosids</taxon>
        <taxon>fabids</taxon>
        <taxon>Fabales</taxon>
        <taxon>Fabaceae</taxon>
        <taxon>Papilionoideae</taxon>
        <taxon>50 kb inversion clade</taxon>
        <taxon>NPAAA clade</taxon>
        <taxon>Hologalegina</taxon>
        <taxon>IRL clade</taxon>
        <taxon>Trifolieae</taxon>
        <taxon>Trifolium</taxon>
    </lineage>
</organism>
<proteinExistence type="predicted"/>
<dbReference type="AlphaFoldDB" id="A0A392PMX2"/>
<sequence>MTARRWCVMVTGEEWRKGAAYLTDGVVGGGERKRLDKWSNVNWSKAALELSLTGR</sequence>
<dbReference type="Proteomes" id="UP000265520">
    <property type="component" value="Unassembled WGS sequence"/>
</dbReference>